<name>A0A3A9YXM9_9ACTN</name>
<keyword evidence="2" id="KW-0378">Hydrolase</keyword>
<dbReference type="AlphaFoldDB" id="A0A3A9YXM9"/>
<proteinExistence type="predicted"/>
<sequence length="103" mass="11858">MAWSSSGRRAQLPKGWSSRIVPRILARDGHRCVARLTDGTRCTETERLEVDHIGDPLNHGDANLQTLCRRHHKRKTQAESAQARRARPKERRRRPAERHPGLL</sequence>
<accession>A0A3A9YXM9</accession>
<organism evidence="2 3">
    <name type="scientific">Streptomyces hoynatensis</name>
    <dbReference type="NCBI Taxonomy" id="1141874"/>
    <lineage>
        <taxon>Bacteria</taxon>
        <taxon>Bacillati</taxon>
        <taxon>Actinomycetota</taxon>
        <taxon>Actinomycetes</taxon>
        <taxon>Kitasatosporales</taxon>
        <taxon>Streptomycetaceae</taxon>
        <taxon>Streptomyces</taxon>
    </lineage>
</organism>
<dbReference type="Gene3D" id="1.10.30.50">
    <property type="match status" value="1"/>
</dbReference>
<evidence type="ECO:0000313" key="3">
    <source>
        <dbReference type="Proteomes" id="UP000272474"/>
    </source>
</evidence>
<feature type="compositionally biased region" description="Basic residues" evidence="1">
    <location>
        <begin position="84"/>
        <end position="96"/>
    </location>
</feature>
<keyword evidence="2" id="KW-0255">Endonuclease</keyword>
<dbReference type="OrthoDB" id="3234360at2"/>
<keyword evidence="2" id="KW-0540">Nuclease</keyword>
<evidence type="ECO:0000313" key="2">
    <source>
        <dbReference type="EMBL" id="RKN40798.1"/>
    </source>
</evidence>
<reference evidence="2 3" key="1">
    <citation type="journal article" date="2014" name="Int. J. Syst. Evol. Microbiol.">
        <title>Streptomyces hoynatensis sp. nov., isolated from deep marine sediment.</title>
        <authorList>
            <person name="Veyisoglu A."/>
            <person name="Sahin N."/>
        </authorList>
    </citation>
    <scope>NUCLEOTIDE SEQUENCE [LARGE SCALE GENOMIC DNA]</scope>
    <source>
        <strain evidence="2 3">KCTC 29097</strain>
    </source>
</reference>
<feature type="region of interest" description="Disordered" evidence="1">
    <location>
        <begin position="52"/>
        <end position="103"/>
    </location>
</feature>
<gene>
    <name evidence="2" type="ORF">D7294_17060</name>
</gene>
<dbReference type="RefSeq" id="WP_120680604.1">
    <property type="nucleotide sequence ID" value="NZ_RBAL01000009.1"/>
</dbReference>
<dbReference type="EMBL" id="RBAL01000009">
    <property type="protein sequence ID" value="RKN40798.1"/>
    <property type="molecule type" value="Genomic_DNA"/>
</dbReference>
<keyword evidence="3" id="KW-1185">Reference proteome</keyword>
<dbReference type="CDD" id="cd00085">
    <property type="entry name" value="HNHc"/>
    <property type="match status" value="1"/>
</dbReference>
<comment type="caution">
    <text evidence="2">The sequence shown here is derived from an EMBL/GenBank/DDBJ whole genome shotgun (WGS) entry which is preliminary data.</text>
</comment>
<protein>
    <submittedName>
        <fullName evidence="2">HNH endonuclease</fullName>
    </submittedName>
</protein>
<dbReference type="Proteomes" id="UP000272474">
    <property type="component" value="Unassembled WGS sequence"/>
</dbReference>
<dbReference type="GO" id="GO:0004519">
    <property type="term" value="F:endonuclease activity"/>
    <property type="evidence" value="ECO:0007669"/>
    <property type="project" value="UniProtKB-KW"/>
</dbReference>
<dbReference type="InterPro" id="IPR003615">
    <property type="entry name" value="HNH_nuc"/>
</dbReference>
<evidence type="ECO:0000256" key="1">
    <source>
        <dbReference type="SAM" id="MobiDB-lite"/>
    </source>
</evidence>